<dbReference type="HOGENOM" id="CLU_249627_0_0_1"/>
<dbReference type="InParanoid" id="W3X650"/>
<keyword evidence="2" id="KW-0547">Nucleotide-binding</keyword>
<evidence type="ECO:0000313" key="9">
    <source>
        <dbReference type="Proteomes" id="UP000030651"/>
    </source>
</evidence>
<dbReference type="InterPro" id="IPR049730">
    <property type="entry name" value="SNF2/RAD54-like_C"/>
</dbReference>
<sequence>MELVLSPPVQNLARLWRATSLDAQVPECHEDNRILAEMNIPGGLDPNHLLTRIAWLCDGGDKFVTIDKKDHGSFFRSIPFAIPSIIRSMNPLSTQTIRVELCEPCSPKFPDVYWICETEGGVLQPIHKPDDVGRYEDGLRKQAPALEIAARVPPHDRESKKERPFMYVRLSLNTSRIAHRALSCLPSIDGALADLASPIVLKAFTEPGHSDSLVFNLKPFSESIPTLPSRLGQEQAQPPHFPPSLRLDPKQLSTVKYMIDRENSPQAFTEREDEEEVMDGLPLRAVGRAEREVYCAGGIIADKVGAGKTVMTLALIDLQANHDDSGYKRRAEQEASLGAKALKATLIIVPEHIIDQWQNEAWRFLRNLAADDLLVLRSPKDLTLFVNQKRIRNAKVVIVNDSLFGDNQYREELAKSSARSVITGTSRADSTKLPYPERTYVEWHRACVRNLRTFLSAYLESGANEHARKGLVRTMEGAYSDFQAENRDLVAEHVKESSRWAVPGQKTKKAASTGNTKPRKLNYSKMFFDAYILFEYFSWSRIVWDEVSYRNIHVAQFLSTAKTEHKWLLSGTPPRQTLADINYMATALGISLVRPIDLRLGLPAITNGPTLSVRTQAEDCLSYGRLKSDKFVKDRHEQAEHFLRTFSISNNAAGLNVQVHEHVIVCAPSQEEKAVYLETQQVWRRAQMNQDYLDKENLGIALHAVGITPGSVIPDDLSSKALSYAASLPTFGRDGNRTHLQLTENRQEVLENTKKYIGQLFRLLLWLARRLEKCSTAKGKGKRSKETDDSAAVIEPLLRIIRRLQKGDVRSFGGSYPYMVLVHALMPDVDDKIKADFVRKASQCMGSFDLAQLQKGKVVFTSSVEDRSLLKNFYENEKILWTDFYRLEPIQLDDMSEDDVTDLITEYMSRNNDQGPEEISSYIDNAKDYELRDKLQQLFPEIEDKQNARRATSIDGKKNIEQEQAILSKKTNQELEAEARVRGLKCSKPIKKAEVLQLIKAHEEGGAGYKNYENCTDPRALMPFGPPPMLGSMVRVRGANVSATENAFKEAINLFVDAIQLLETHGNQVQRAKLFQRVNSNWDFECFRCGSKDDLTANLLCAHVMCRSCIADKEYCGDGHERTTGCRSIIEGNVVDLAKLFTERRDFAQTEQRLPNVRRNYSSKVNCVIDLIQRTPADEKVVVFTQYTDLIKELLDAMKHNSITARTTTNLPGISSVSCRASGTVEAFQDDQFRVLILKVDAPEAAGSNLVVANHVIFATPLATKAQDNYDSCMEQAKGRCARRGQTKDVHYYHCVVDGTIEVDMLEARTNKRVLVQPGQCLGELVPIPGCCSGLGSCGDAECQKTRVNSLLRPPEIWKALGEVDYATMAALGQSSTVKDATVGRNDLTMSNDGDAMDVDTDADTDVEMSERTAGEEVPDNAQFVLQRQVSTYGGLTALDVARILADN</sequence>
<dbReference type="Pfam" id="PF00176">
    <property type="entry name" value="SNF2-rel_dom"/>
    <property type="match status" value="1"/>
</dbReference>
<dbReference type="InterPro" id="IPR050628">
    <property type="entry name" value="SNF2_RAD54_helicase_TF"/>
</dbReference>
<keyword evidence="9" id="KW-1185">Reference proteome</keyword>
<evidence type="ECO:0000256" key="3">
    <source>
        <dbReference type="ARBA" id="ARBA00022771"/>
    </source>
</evidence>
<evidence type="ECO:0000313" key="8">
    <source>
        <dbReference type="EMBL" id="ETS81598.1"/>
    </source>
</evidence>
<dbReference type="InterPro" id="IPR027417">
    <property type="entry name" value="P-loop_NTPase"/>
</dbReference>
<dbReference type="GO" id="GO:0016787">
    <property type="term" value="F:hydrolase activity"/>
    <property type="evidence" value="ECO:0007669"/>
    <property type="project" value="UniProtKB-KW"/>
</dbReference>
<keyword evidence="1" id="KW-0479">Metal-binding</keyword>
<dbReference type="STRING" id="1229662.W3X650"/>
<evidence type="ECO:0000259" key="7">
    <source>
        <dbReference type="Pfam" id="PF00176"/>
    </source>
</evidence>
<dbReference type="OrthoDB" id="423221at2759"/>
<dbReference type="GO" id="GO:0005634">
    <property type="term" value="C:nucleus"/>
    <property type="evidence" value="ECO:0007669"/>
    <property type="project" value="TreeGrafter"/>
</dbReference>
<evidence type="ECO:0000256" key="2">
    <source>
        <dbReference type="ARBA" id="ARBA00022741"/>
    </source>
</evidence>
<dbReference type="EMBL" id="KI912112">
    <property type="protein sequence ID" value="ETS81598.1"/>
    <property type="molecule type" value="Genomic_DNA"/>
</dbReference>
<dbReference type="CDD" id="cd18793">
    <property type="entry name" value="SF2_C_SNF"/>
    <property type="match status" value="1"/>
</dbReference>
<keyword evidence="3" id="KW-0863">Zinc-finger</keyword>
<name>W3X650_PESFW</name>
<dbReference type="RefSeq" id="XP_007833372.1">
    <property type="nucleotide sequence ID" value="XM_007835181.1"/>
</dbReference>
<evidence type="ECO:0000256" key="6">
    <source>
        <dbReference type="ARBA" id="ARBA00022840"/>
    </source>
</evidence>
<dbReference type="GO" id="GO:0006281">
    <property type="term" value="P:DNA repair"/>
    <property type="evidence" value="ECO:0007669"/>
    <property type="project" value="TreeGrafter"/>
</dbReference>
<dbReference type="KEGG" id="pfy:PFICI_06600"/>
<accession>W3X650</accession>
<protein>
    <recommendedName>
        <fullName evidence="7">SNF2 N-terminal domain-containing protein</fullName>
    </recommendedName>
</protein>
<dbReference type="Gene3D" id="3.40.50.300">
    <property type="entry name" value="P-loop containing nucleotide triphosphate hydrolases"/>
    <property type="match status" value="2"/>
</dbReference>
<dbReference type="PANTHER" id="PTHR45626">
    <property type="entry name" value="TRANSCRIPTION TERMINATION FACTOR 2-RELATED"/>
    <property type="match status" value="1"/>
</dbReference>
<evidence type="ECO:0000256" key="4">
    <source>
        <dbReference type="ARBA" id="ARBA00022801"/>
    </source>
</evidence>
<dbReference type="InterPro" id="IPR000330">
    <property type="entry name" value="SNF2_N"/>
</dbReference>
<proteinExistence type="predicted"/>
<dbReference type="PROSITE" id="PS00518">
    <property type="entry name" value="ZF_RING_1"/>
    <property type="match status" value="1"/>
</dbReference>
<dbReference type="GO" id="GO:0008270">
    <property type="term" value="F:zinc ion binding"/>
    <property type="evidence" value="ECO:0007669"/>
    <property type="project" value="UniProtKB-KW"/>
</dbReference>
<dbReference type="GO" id="GO:0005524">
    <property type="term" value="F:ATP binding"/>
    <property type="evidence" value="ECO:0007669"/>
    <property type="project" value="UniProtKB-KW"/>
</dbReference>
<feature type="domain" description="SNF2 N-terminal" evidence="7">
    <location>
        <begin position="251"/>
        <end position="399"/>
    </location>
</feature>
<keyword evidence="5" id="KW-0862">Zinc</keyword>
<dbReference type="OMA" id="YWICETE"/>
<dbReference type="PANTHER" id="PTHR45626:SF26">
    <property type="entry name" value="FAMILY HELICASE, PUTATIVE (AFU_ORTHOLOGUE AFUA_2G09120)-RELATED"/>
    <property type="match status" value="1"/>
</dbReference>
<dbReference type="GO" id="GO:0008094">
    <property type="term" value="F:ATP-dependent activity, acting on DNA"/>
    <property type="evidence" value="ECO:0007669"/>
    <property type="project" value="TreeGrafter"/>
</dbReference>
<keyword evidence="6" id="KW-0067">ATP-binding</keyword>
<dbReference type="eggNOG" id="KOG1001">
    <property type="taxonomic scope" value="Eukaryota"/>
</dbReference>
<evidence type="ECO:0000256" key="5">
    <source>
        <dbReference type="ARBA" id="ARBA00022833"/>
    </source>
</evidence>
<evidence type="ECO:0000256" key="1">
    <source>
        <dbReference type="ARBA" id="ARBA00022723"/>
    </source>
</evidence>
<dbReference type="SUPFAM" id="SSF52540">
    <property type="entry name" value="P-loop containing nucleoside triphosphate hydrolases"/>
    <property type="match status" value="2"/>
</dbReference>
<organism evidence="8 9">
    <name type="scientific">Pestalotiopsis fici (strain W106-1 / CGMCC3.15140)</name>
    <dbReference type="NCBI Taxonomy" id="1229662"/>
    <lineage>
        <taxon>Eukaryota</taxon>
        <taxon>Fungi</taxon>
        <taxon>Dikarya</taxon>
        <taxon>Ascomycota</taxon>
        <taxon>Pezizomycotina</taxon>
        <taxon>Sordariomycetes</taxon>
        <taxon>Xylariomycetidae</taxon>
        <taxon>Amphisphaeriales</taxon>
        <taxon>Sporocadaceae</taxon>
        <taxon>Pestalotiopsis</taxon>
    </lineage>
</organism>
<dbReference type="Proteomes" id="UP000030651">
    <property type="component" value="Unassembled WGS sequence"/>
</dbReference>
<keyword evidence="4" id="KW-0378">Hydrolase</keyword>
<dbReference type="InterPro" id="IPR017907">
    <property type="entry name" value="Znf_RING_CS"/>
</dbReference>
<dbReference type="GeneID" id="19271613"/>
<gene>
    <name evidence="8" type="ORF">PFICI_06600</name>
</gene>
<reference evidence="9" key="1">
    <citation type="journal article" date="2015" name="BMC Genomics">
        <title>Genomic and transcriptomic analysis of the endophytic fungus Pestalotiopsis fici reveals its lifestyle and high potential for synthesis of natural products.</title>
        <authorList>
            <person name="Wang X."/>
            <person name="Zhang X."/>
            <person name="Liu L."/>
            <person name="Xiang M."/>
            <person name="Wang W."/>
            <person name="Sun X."/>
            <person name="Che Y."/>
            <person name="Guo L."/>
            <person name="Liu G."/>
            <person name="Guo L."/>
            <person name="Wang C."/>
            <person name="Yin W.B."/>
            <person name="Stadler M."/>
            <person name="Zhang X."/>
            <person name="Liu X."/>
        </authorList>
    </citation>
    <scope>NUCLEOTIDE SEQUENCE [LARGE SCALE GENOMIC DNA]</scope>
    <source>
        <strain evidence="9">W106-1 / CGMCC3.15140</strain>
    </source>
</reference>